<feature type="compositionally biased region" description="Low complexity" evidence="1">
    <location>
        <begin position="113"/>
        <end position="122"/>
    </location>
</feature>
<accession>A0A9R1GSJ6</accession>
<feature type="compositionally biased region" description="Low complexity" evidence="1">
    <location>
        <begin position="34"/>
        <end position="46"/>
    </location>
</feature>
<feature type="region of interest" description="Disordered" evidence="1">
    <location>
        <begin position="18"/>
        <end position="136"/>
    </location>
</feature>
<dbReference type="AlphaFoldDB" id="A0A9R1GSJ6"/>
<dbReference type="Proteomes" id="UP000815260">
    <property type="component" value="Chromosome 4D"/>
</dbReference>
<feature type="compositionally biased region" description="Basic residues" evidence="1">
    <location>
        <begin position="123"/>
        <end position="136"/>
    </location>
</feature>
<reference evidence="3" key="2">
    <citation type="submission" date="2020-03" db="EMBL/GenBank/DDBJ databases">
        <title>The second near-complete assembly of the hexaploid bread wheat (Triticum aestivum) genome.</title>
        <authorList>
            <person name="Zimin A.V."/>
            <person name="Puiu D."/>
            <person name="Shumante A."/>
            <person name="Alonge M."/>
            <person name="Salzberg S.L."/>
        </authorList>
    </citation>
    <scope>NUCLEOTIDE SEQUENCE</scope>
    <source>
        <tissue evidence="3">Leaf</tissue>
    </source>
</reference>
<feature type="compositionally biased region" description="Low complexity" evidence="1">
    <location>
        <begin position="66"/>
        <end position="78"/>
    </location>
</feature>
<feature type="chain" id="PRO_5040129152" evidence="2">
    <location>
        <begin position="19"/>
        <end position="174"/>
    </location>
</feature>
<keyword evidence="2" id="KW-0732">Signal</keyword>
<dbReference type="EMBL" id="CM022222">
    <property type="protein sequence ID" value="KAF7052133.1"/>
    <property type="molecule type" value="Genomic_DNA"/>
</dbReference>
<feature type="compositionally biased region" description="Basic residues" evidence="1">
    <location>
        <begin position="48"/>
        <end position="65"/>
    </location>
</feature>
<feature type="compositionally biased region" description="Basic residues" evidence="1">
    <location>
        <begin position="79"/>
        <end position="95"/>
    </location>
</feature>
<feature type="non-terminal residue" evidence="3">
    <location>
        <position position="174"/>
    </location>
</feature>
<organism evidence="3">
    <name type="scientific">Triticum aestivum</name>
    <name type="common">Wheat</name>
    <dbReference type="NCBI Taxonomy" id="4565"/>
    <lineage>
        <taxon>Eukaryota</taxon>
        <taxon>Viridiplantae</taxon>
        <taxon>Streptophyta</taxon>
        <taxon>Embryophyta</taxon>
        <taxon>Tracheophyta</taxon>
        <taxon>Spermatophyta</taxon>
        <taxon>Magnoliopsida</taxon>
        <taxon>Liliopsida</taxon>
        <taxon>Poales</taxon>
        <taxon>Poaceae</taxon>
        <taxon>BOP clade</taxon>
        <taxon>Pooideae</taxon>
        <taxon>Triticodae</taxon>
        <taxon>Triticeae</taxon>
        <taxon>Triticinae</taxon>
        <taxon>Triticum</taxon>
    </lineage>
</organism>
<name>A0A9R1GSJ6_WHEAT</name>
<evidence type="ECO:0000256" key="1">
    <source>
        <dbReference type="SAM" id="MobiDB-lite"/>
    </source>
</evidence>
<gene>
    <name evidence="3" type="ORF">CFC21_060277</name>
</gene>
<feature type="signal peptide" evidence="2">
    <location>
        <begin position="1"/>
        <end position="18"/>
    </location>
</feature>
<protein>
    <submittedName>
        <fullName evidence="3">Uncharacterized protein</fullName>
    </submittedName>
</protein>
<evidence type="ECO:0000256" key="2">
    <source>
        <dbReference type="SAM" id="SignalP"/>
    </source>
</evidence>
<comment type="caution">
    <text evidence="3">The sequence shown here is derived from an EMBL/GenBank/DDBJ whole genome shotgun (WGS) entry which is preliminary data.</text>
</comment>
<evidence type="ECO:0000313" key="3">
    <source>
        <dbReference type="EMBL" id="KAF7052133.1"/>
    </source>
</evidence>
<proteinExistence type="predicted"/>
<reference evidence="3" key="1">
    <citation type="journal article" date="2017" name="Gigascience">
        <title>The first near-complete assembly of the hexaploid bread wheat genome, Triticum aestivum.</title>
        <authorList>
            <person name="Zimin A.V."/>
            <person name="Puiu D."/>
            <person name="Hall R."/>
            <person name="Kingan S."/>
            <person name="Clavijo B.J."/>
            <person name="Salzberg S.L."/>
        </authorList>
    </citation>
    <scope>NUCLEOTIDE SEQUENCE</scope>
    <source>
        <tissue evidence="3">Leaf</tissue>
    </source>
</reference>
<sequence length="174" mass="19680">MPPISLLPLLLLLAGAAAPDPESPAGEEQDHLRAPPALRPPRGGLPSQRHRLLARRQRQPRRRPRGALLRPLRVPHLLRAARHGRAPLRLPHRAGGRAGPPLPRLVQRRPRQGRPAPAPALRLPRHRLDHPQAPRRRLPVRPRLRGRQAEEEVPPLLRARRRRRLVTGLLCPIL</sequence>